<name>A0AAW0T5D5_SCYPA</name>
<gene>
    <name evidence="2" type="ORF">O3P69_015391</name>
</gene>
<evidence type="ECO:0000313" key="2">
    <source>
        <dbReference type="EMBL" id="KAK8382422.1"/>
    </source>
</evidence>
<keyword evidence="3" id="KW-1185">Reference proteome</keyword>
<evidence type="ECO:0000313" key="3">
    <source>
        <dbReference type="Proteomes" id="UP001487740"/>
    </source>
</evidence>
<accession>A0AAW0T5D5</accession>
<dbReference type="SUPFAM" id="SSF56112">
    <property type="entry name" value="Protein kinase-like (PK-like)"/>
    <property type="match status" value="1"/>
</dbReference>
<proteinExistence type="predicted"/>
<feature type="region of interest" description="Disordered" evidence="1">
    <location>
        <begin position="58"/>
        <end position="101"/>
    </location>
</feature>
<reference evidence="2 3" key="1">
    <citation type="submission" date="2023-03" db="EMBL/GenBank/DDBJ databases">
        <title>High-quality genome of Scylla paramamosain provides insights in environmental adaptation.</title>
        <authorList>
            <person name="Zhang L."/>
        </authorList>
    </citation>
    <scope>NUCLEOTIDE SEQUENCE [LARGE SCALE GENOMIC DNA]</scope>
    <source>
        <strain evidence="2">LZ_2023a</strain>
        <tissue evidence="2">Muscle</tissue>
    </source>
</reference>
<protein>
    <submittedName>
        <fullName evidence="2">Uncharacterized protein</fullName>
    </submittedName>
</protein>
<dbReference type="AlphaFoldDB" id="A0AAW0T5D5"/>
<comment type="caution">
    <text evidence="2">The sequence shown here is derived from an EMBL/GenBank/DDBJ whole genome shotgun (WGS) entry which is preliminary data.</text>
</comment>
<evidence type="ECO:0000256" key="1">
    <source>
        <dbReference type="SAM" id="MobiDB-lite"/>
    </source>
</evidence>
<dbReference type="Gene3D" id="1.10.510.10">
    <property type="entry name" value="Transferase(Phosphotransferase) domain 1"/>
    <property type="match status" value="1"/>
</dbReference>
<sequence length="240" mass="26795">MGREGKEGLGNASLATHQELRLPAWSPNRAGGGRPLLHRGQAGAGRLRFRRAHRPLLCPQGGAGRQERTAAGAGGAVGGERRAHQRLQGSGRDGHVPLQEGVRPKGTFQYLSVRSNRQLLQSRRDDLESLAYVAGALLKGRLPWAFSSRRRPTHPEPACIKESRTRTVFSNCPRVFVDFCNTCAAWSTEHDYATWRRAFPRLESLSDPDGRLLQKCRQDVYRSLRRNKHNSNHSDHTRGP</sequence>
<organism evidence="2 3">
    <name type="scientific">Scylla paramamosain</name>
    <name type="common">Mud crab</name>
    <dbReference type="NCBI Taxonomy" id="85552"/>
    <lineage>
        <taxon>Eukaryota</taxon>
        <taxon>Metazoa</taxon>
        <taxon>Ecdysozoa</taxon>
        <taxon>Arthropoda</taxon>
        <taxon>Crustacea</taxon>
        <taxon>Multicrustacea</taxon>
        <taxon>Malacostraca</taxon>
        <taxon>Eumalacostraca</taxon>
        <taxon>Eucarida</taxon>
        <taxon>Decapoda</taxon>
        <taxon>Pleocyemata</taxon>
        <taxon>Brachyura</taxon>
        <taxon>Eubrachyura</taxon>
        <taxon>Portunoidea</taxon>
        <taxon>Portunidae</taxon>
        <taxon>Portuninae</taxon>
        <taxon>Scylla</taxon>
    </lineage>
</organism>
<dbReference type="EMBL" id="JARAKH010000039">
    <property type="protein sequence ID" value="KAK8382422.1"/>
    <property type="molecule type" value="Genomic_DNA"/>
</dbReference>
<dbReference type="Proteomes" id="UP001487740">
    <property type="component" value="Unassembled WGS sequence"/>
</dbReference>
<dbReference type="InterPro" id="IPR011009">
    <property type="entry name" value="Kinase-like_dom_sf"/>
</dbReference>
<feature type="region of interest" description="Disordered" evidence="1">
    <location>
        <begin position="1"/>
        <end position="39"/>
    </location>
</feature>